<dbReference type="RefSeq" id="WP_214172498.1">
    <property type="nucleotide sequence ID" value="NZ_JAHCVJ010000006.1"/>
</dbReference>
<proteinExistence type="predicted"/>
<gene>
    <name evidence="1" type="ORF">KI809_15595</name>
</gene>
<dbReference type="EMBL" id="JAHCVJ010000006">
    <property type="protein sequence ID" value="MBT0665733.1"/>
    <property type="molecule type" value="Genomic_DNA"/>
</dbReference>
<dbReference type="AlphaFoldDB" id="A0AAW4L442"/>
<name>A0AAW4L442_9BACT</name>
<accession>A0AAW4L442</accession>
<organism evidence="1 2">
    <name type="scientific">Geoanaerobacter pelophilus</name>
    <dbReference type="NCBI Taxonomy" id="60036"/>
    <lineage>
        <taxon>Bacteria</taxon>
        <taxon>Pseudomonadati</taxon>
        <taxon>Thermodesulfobacteriota</taxon>
        <taxon>Desulfuromonadia</taxon>
        <taxon>Geobacterales</taxon>
        <taxon>Geobacteraceae</taxon>
        <taxon>Geoanaerobacter</taxon>
    </lineage>
</organism>
<dbReference type="Proteomes" id="UP000811899">
    <property type="component" value="Unassembled WGS sequence"/>
</dbReference>
<keyword evidence="2" id="KW-1185">Reference proteome</keyword>
<comment type="caution">
    <text evidence="1">The sequence shown here is derived from an EMBL/GenBank/DDBJ whole genome shotgun (WGS) entry which is preliminary data.</text>
</comment>
<protein>
    <submittedName>
        <fullName evidence="1">Uncharacterized protein</fullName>
    </submittedName>
</protein>
<evidence type="ECO:0000313" key="1">
    <source>
        <dbReference type="EMBL" id="MBT0665733.1"/>
    </source>
</evidence>
<reference evidence="1 2" key="1">
    <citation type="submission" date="2021-05" db="EMBL/GenBank/DDBJ databases">
        <title>The draft genome of Geobacter pelophilus DSM 12255.</title>
        <authorList>
            <person name="Xu Z."/>
            <person name="Masuda Y."/>
            <person name="Itoh H."/>
            <person name="Senoo K."/>
        </authorList>
    </citation>
    <scope>NUCLEOTIDE SEQUENCE [LARGE SCALE GENOMIC DNA]</scope>
    <source>
        <strain evidence="1 2">DSM 12255</strain>
    </source>
</reference>
<sequence>MVVKIRGEVEAKSRLPLVNVAGRERRKIDVHNGADGHTARFVDVKHQYGGAYENGRRIDWA</sequence>
<evidence type="ECO:0000313" key="2">
    <source>
        <dbReference type="Proteomes" id="UP000811899"/>
    </source>
</evidence>